<dbReference type="GO" id="GO:0005886">
    <property type="term" value="C:plasma membrane"/>
    <property type="evidence" value="ECO:0007669"/>
    <property type="project" value="UniProtKB-SubCell"/>
</dbReference>
<evidence type="ECO:0000256" key="6">
    <source>
        <dbReference type="RuleBase" id="RU363032"/>
    </source>
</evidence>
<name>A0A4Q9DRV1_9BACL</name>
<evidence type="ECO:0000256" key="4">
    <source>
        <dbReference type="ARBA" id="ARBA00022989"/>
    </source>
</evidence>
<organism evidence="8 9">
    <name type="scientific">Paenibacillus thalictri</name>
    <dbReference type="NCBI Taxonomy" id="2527873"/>
    <lineage>
        <taxon>Bacteria</taxon>
        <taxon>Bacillati</taxon>
        <taxon>Bacillota</taxon>
        <taxon>Bacilli</taxon>
        <taxon>Bacillales</taxon>
        <taxon>Paenibacillaceae</taxon>
        <taxon>Paenibacillus</taxon>
    </lineage>
</organism>
<dbReference type="PANTHER" id="PTHR43496:SF1">
    <property type="entry name" value="POLYGALACTURONAN_RHAMNOGALACTURONAN TRANSPORT SYSTEM PERMEASE PROTEIN YTEP"/>
    <property type="match status" value="1"/>
</dbReference>
<protein>
    <submittedName>
        <fullName evidence="8">Sugar ABC transporter permease</fullName>
    </submittedName>
</protein>
<evidence type="ECO:0000256" key="3">
    <source>
        <dbReference type="ARBA" id="ARBA00022692"/>
    </source>
</evidence>
<proteinExistence type="inferred from homology"/>
<keyword evidence="3 6" id="KW-0812">Transmembrane</keyword>
<dbReference type="PROSITE" id="PS50928">
    <property type="entry name" value="ABC_TM1"/>
    <property type="match status" value="1"/>
</dbReference>
<feature type="transmembrane region" description="Helical" evidence="6">
    <location>
        <begin position="287"/>
        <end position="312"/>
    </location>
</feature>
<accession>A0A4Q9DRV1</accession>
<dbReference type="SUPFAM" id="SSF161098">
    <property type="entry name" value="MetI-like"/>
    <property type="match status" value="1"/>
</dbReference>
<dbReference type="PANTHER" id="PTHR43496">
    <property type="entry name" value="PROTEIN LPLB"/>
    <property type="match status" value="1"/>
</dbReference>
<reference evidence="8 9" key="1">
    <citation type="submission" date="2019-02" db="EMBL/GenBank/DDBJ databases">
        <title>Paenibacillus sp. nov., isolated from surface-sterilized tissue of Thalictrum simplex L.</title>
        <authorList>
            <person name="Tuo L."/>
        </authorList>
    </citation>
    <scope>NUCLEOTIDE SEQUENCE [LARGE SCALE GENOMIC DNA]</scope>
    <source>
        <strain evidence="8 9">N2SHLJ1</strain>
    </source>
</reference>
<dbReference type="RefSeq" id="WP_131013465.1">
    <property type="nucleotide sequence ID" value="NZ_SIRE01000007.1"/>
</dbReference>
<evidence type="ECO:0000313" key="8">
    <source>
        <dbReference type="EMBL" id="TBL79519.1"/>
    </source>
</evidence>
<comment type="similarity">
    <text evidence="6">Belongs to the binding-protein-dependent transport system permease family.</text>
</comment>
<feature type="transmembrane region" description="Helical" evidence="6">
    <location>
        <begin position="180"/>
        <end position="205"/>
    </location>
</feature>
<evidence type="ECO:0000313" key="9">
    <source>
        <dbReference type="Proteomes" id="UP000293142"/>
    </source>
</evidence>
<dbReference type="InterPro" id="IPR035906">
    <property type="entry name" value="MetI-like_sf"/>
</dbReference>
<keyword evidence="9" id="KW-1185">Reference proteome</keyword>
<keyword evidence="4 6" id="KW-1133">Transmembrane helix</keyword>
<feature type="domain" description="ABC transmembrane type-1" evidence="7">
    <location>
        <begin position="93"/>
        <end position="308"/>
    </location>
</feature>
<comment type="subcellular location">
    <subcellularLocation>
        <location evidence="6">Cell membrane</location>
        <topology evidence="6">Multi-pass membrane protein</topology>
    </subcellularLocation>
    <subcellularLocation>
        <location evidence="1">Membrane</location>
        <topology evidence="1">Multi-pass membrane protein</topology>
    </subcellularLocation>
</comment>
<feature type="transmembrane region" description="Helical" evidence="6">
    <location>
        <begin position="97"/>
        <end position="118"/>
    </location>
</feature>
<feature type="transmembrane region" description="Helical" evidence="6">
    <location>
        <begin position="226"/>
        <end position="245"/>
    </location>
</feature>
<dbReference type="Gene3D" id="1.10.3720.10">
    <property type="entry name" value="MetI-like"/>
    <property type="match status" value="1"/>
</dbReference>
<feature type="transmembrane region" description="Helical" evidence="6">
    <location>
        <begin position="33"/>
        <end position="51"/>
    </location>
</feature>
<comment type="caution">
    <text evidence="8">The sequence shown here is derived from an EMBL/GenBank/DDBJ whole genome shotgun (WGS) entry which is preliminary data.</text>
</comment>
<dbReference type="AlphaFoldDB" id="A0A4Q9DRV1"/>
<dbReference type="CDD" id="cd06261">
    <property type="entry name" value="TM_PBP2"/>
    <property type="match status" value="1"/>
</dbReference>
<dbReference type="OrthoDB" id="9785836at2"/>
<evidence type="ECO:0000259" key="7">
    <source>
        <dbReference type="PROSITE" id="PS50928"/>
    </source>
</evidence>
<dbReference type="Proteomes" id="UP000293142">
    <property type="component" value="Unassembled WGS sequence"/>
</dbReference>
<evidence type="ECO:0000256" key="2">
    <source>
        <dbReference type="ARBA" id="ARBA00022448"/>
    </source>
</evidence>
<evidence type="ECO:0000256" key="1">
    <source>
        <dbReference type="ARBA" id="ARBA00004141"/>
    </source>
</evidence>
<feature type="transmembrane region" description="Helical" evidence="6">
    <location>
        <begin position="139"/>
        <end position="160"/>
    </location>
</feature>
<sequence>MNQSQSAAHASKLVSSKTAKSGPLSARLAKHKYIYLLLAPGVLYFLIFKYGPMWGLVLAFQNYNPFGGVWKSEFVGLAHFSELLKSDYFLIMLRNTFFINLFGLVFYFPLPVVLAVLLNEVRVELFKRISQSVIYLPHFLSWVVVASVTYFVLSYEVGFINKLYQTLGWARIPFLSKTDYFWGILTAQTIWKEAGWGTIIFLAAVSGVDPQRYEAAVIDGASRFRQVWHITLPAIRPTILILLILRLGSMADVGFEQVVLMMNPQVISVAEVFDTYSFNQGILLGQYSVGVTVGIFKGIIGLIFVLVSNYIVKKLGHEGIY</sequence>
<gene>
    <name evidence="8" type="ORF">EYB31_11460</name>
</gene>
<dbReference type="EMBL" id="SIRE01000007">
    <property type="protein sequence ID" value="TBL79519.1"/>
    <property type="molecule type" value="Genomic_DNA"/>
</dbReference>
<dbReference type="Pfam" id="PF00528">
    <property type="entry name" value="BPD_transp_1"/>
    <property type="match status" value="1"/>
</dbReference>
<keyword evidence="5 6" id="KW-0472">Membrane</keyword>
<evidence type="ECO:0000256" key="5">
    <source>
        <dbReference type="ARBA" id="ARBA00023136"/>
    </source>
</evidence>
<keyword evidence="2 6" id="KW-0813">Transport</keyword>
<dbReference type="InterPro" id="IPR000515">
    <property type="entry name" value="MetI-like"/>
</dbReference>
<dbReference type="GO" id="GO:0055085">
    <property type="term" value="P:transmembrane transport"/>
    <property type="evidence" value="ECO:0007669"/>
    <property type="project" value="InterPro"/>
</dbReference>